<evidence type="ECO:0000256" key="1">
    <source>
        <dbReference type="SAM" id="MobiDB-lite"/>
    </source>
</evidence>
<reference evidence="2 3" key="1">
    <citation type="submission" date="2024-01" db="EMBL/GenBank/DDBJ databases">
        <title>The genomes of 5 underutilized Papilionoideae crops provide insights into root nodulation and disease resistanc.</title>
        <authorList>
            <person name="Yuan L."/>
        </authorList>
    </citation>
    <scope>NUCLEOTIDE SEQUENCE [LARGE SCALE GENOMIC DNA]</scope>
    <source>
        <strain evidence="2">ZHUSHIDOU_FW_LH</strain>
        <tissue evidence="2">Leaf</tissue>
    </source>
</reference>
<accession>A0AAN9J1N1</accession>
<comment type="caution">
    <text evidence="2">The sequence shown here is derived from an EMBL/GenBank/DDBJ whole genome shotgun (WGS) entry which is preliminary data.</text>
</comment>
<keyword evidence="3" id="KW-1185">Reference proteome</keyword>
<protein>
    <submittedName>
        <fullName evidence="2">Uncharacterized protein</fullName>
    </submittedName>
</protein>
<organism evidence="2 3">
    <name type="scientific">Crotalaria pallida</name>
    <name type="common">Smooth rattlebox</name>
    <name type="synonym">Crotalaria striata</name>
    <dbReference type="NCBI Taxonomy" id="3830"/>
    <lineage>
        <taxon>Eukaryota</taxon>
        <taxon>Viridiplantae</taxon>
        <taxon>Streptophyta</taxon>
        <taxon>Embryophyta</taxon>
        <taxon>Tracheophyta</taxon>
        <taxon>Spermatophyta</taxon>
        <taxon>Magnoliopsida</taxon>
        <taxon>eudicotyledons</taxon>
        <taxon>Gunneridae</taxon>
        <taxon>Pentapetalae</taxon>
        <taxon>rosids</taxon>
        <taxon>fabids</taxon>
        <taxon>Fabales</taxon>
        <taxon>Fabaceae</taxon>
        <taxon>Papilionoideae</taxon>
        <taxon>50 kb inversion clade</taxon>
        <taxon>genistoids sensu lato</taxon>
        <taxon>core genistoids</taxon>
        <taxon>Crotalarieae</taxon>
        <taxon>Crotalaria</taxon>
    </lineage>
</organism>
<evidence type="ECO:0000313" key="3">
    <source>
        <dbReference type="Proteomes" id="UP001372338"/>
    </source>
</evidence>
<evidence type="ECO:0000313" key="2">
    <source>
        <dbReference type="EMBL" id="KAK7290129.1"/>
    </source>
</evidence>
<proteinExistence type="predicted"/>
<gene>
    <name evidence="2" type="ORF">RIF29_04330</name>
</gene>
<feature type="region of interest" description="Disordered" evidence="1">
    <location>
        <begin position="80"/>
        <end position="150"/>
    </location>
</feature>
<feature type="compositionally biased region" description="Basic and acidic residues" evidence="1">
    <location>
        <begin position="100"/>
        <end position="114"/>
    </location>
</feature>
<name>A0AAN9J1N1_CROPI</name>
<dbReference type="AlphaFoldDB" id="A0AAN9J1N1"/>
<dbReference type="EMBL" id="JAYWIO010000001">
    <property type="protein sequence ID" value="KAK7290129.1"/>
    <property type="molecule type" value="Genomic_DNA"/>
</dbReference>
<sequence>MQNSLNVAERLPYIELQTHEEDPLEIEKDDGKSVNKDREVVVQEVVENGKQSHEHKAHVQVSSDMTEILNIITRVNLLMDPQAEDNGEKEGKTTMKNGKHNSDLNIKPKEKEEDTNPIPLKHAEGVEDPGKGKNEEGENAAISTKKWKRL</sequence>
<dbReference type="Proteomes" id="UP001372338">
    <property type="component" value="Unassembled WGS sequence"/>
</dbReference>
<feature type="compositionally biased region" description="Basic and acidic residues" evidence="1">
    <location>
        <begin position="121"/>
        <end position="136"/>
    </location>
</feature>